<dbReference type="PANTHER" id="PTHR37953:SF1">
    <property type="entry name" value="UPF0127 PROTEIN MJ1496"/>
    <property type="match status" value="1"/>
</dbReference>
<dbReference type="InterPro" id="IPR003795">
    <property type="entry name" value="DUF192"/>
</dbReference>
<dbReference type="AlphaFoldDB" id="A0A832J3J9"/>
<comment type="caution">
    <text evidence="1">The sequence shown here is derived from an EMBL/GenBank/DDBJ whole genome shotgun (WGS) entry which is preliminary data.</text>
</comment>
<dbReference type="Gene3D" id="2.60.120.1140">
    <property type="entry name" value="Protein of unknown function DUF192"/>
    <property type="match status" value="1"/>
</dbReference>
<name>A0A832J3J9_9GAMM</name>
<dbReference type="PANTHER" id="PTHR37953">
    <property type="entry name" value="UPF0127 PROTEIN MJ1496"/>
    <property type="match status" value="1"/>
</dbReference>
<dbReference type="Pfam" id="PF02643">
    <property type="entry name" value="DUF192"/>
    <property type="match status" value="1"/>
</dbReference>
<gene>
    <name evidence="1" type="ORF">ENJ65_03620</name>
</gene>
<protein>
    <submittedName>
        <fullName evidence="1">DUF192 domain-containing protein</fullName>
    </submittedName>
</protein>
<dbReference type="Proteomes" id="UP000885832">
    <property type="component" value="Unassembled WGS sequence"/>
</dbReference>
<dbReference type="InterPro" id="IPR038695">
    <property type="entry name" value="Saro_0823-like_sf"/>
</dbReference>
<sequence length="149" mass="16938">MLPRLNPPLTVSTLLFWILLNNTAIANTVTIQIKNYQFTVELAITQAERSRGLMRRKSLASDAGMLFIYHEPQIISFWMKKTLIPLDLLFFDKEGRLTELHQNIKPCPGTNCDTYTNKIPAQFALELAAGTATKFNFHVGNRFTIVPPE</sequence>
<organism evidence="1">
    <name type="scientific">Candidatus Tenderia electrophaga</name>
    <dbReference type="NCBI Taxonomy" id="1748243"/>
    <lineage>
        <taxon>Bacteria</taxon>
        <taxon>Pseudomonadati</taxon>
        <taxon>Pseudomonadota</taxon>
        <taxon>Gammaproteobacteria</taxon>
        <taxon>Candidatus Tenderiales</taxon>
        <taxon>Candidatus Tenderiaceae</taxon>
        <taxon>Candidatus Tenderia</taxon>
    </lineage>
</organism>
<dbReference type="EMBL" id="DRNF01000228">
    <property type="protein sequence ID" value="HHJ80702.1"/>
    <property type="molecule type" value="Genomic_DNA"/>
</dbReference>
<evidence type="ECO:0000313" key="1">
    <source>
        <dbReference type="EMBL" id="HHJ80702.1"/>
    </source>
</evidence>
<proteinExistence type="predicted"/>
<reference evidence="1" key="1">
    <citation type="journal article" date="2020" name="mSystems">
        <title>Genome- and Community-Level Interaction Insights into Carbon Utilization and Element Cycling Functions of Hydrothermarchaeota in Hydrothermal Sediment.</title>
        <authorList>
            <person name="Zhou Z."/>
            <person name="Liu Y."/>
            <person name="Xu W."/>
            <person name="Pan J."/>
            <person name="Luo Z.H."/>
            <person name="Li M."/>
        </authorList>
    </citation>
    <scope>NUCLEOTIDE SEQUENCE [LARGE SCALE GENOMIC DNA]</scope>
    <source>
        <strain evidence="1">HyVt-505</strain>
    </source>
</reference>
<accession>A0A832J3J9</accession>